<keyword evidence="3" id="KW-1185">Reference proteome</keyword>
<dbReference type="CDD" id="cd01741">
    <property type="entry name" value="GATase1_1"/>
    <property type="match status" value="1"/>
</dbReference>
<evidence type="ECO:0000313" key="2">
    <source>
        <dbReference type="EMBL" id="MDQ2065268.1"/>
    </source>
</evidence>
<evidence type="ECO:0000259" key="1">
    <source>
        <dbReference type="Pfam" id="PF00117"/>
    </source>
</evidence>
<keyword evidence="2" id="KW-0315">Glutamine amidotransferase</keyword>
<dbReference type="PRINTS" id="PR00099">
    <property type="entry name" value="CPSGATASE"/>
</dbReference>
<feature type="domain" description="Glutamine amidotransferase" evidence="1">
    <location>
        <begin position="53"/>
        <end position="180"/>
    </location>
</feature>
<accession>A0ABU0VU78</accession>
<dbReference type="InterPro" id="IPR029062">
    <property type="entry name" value="Class_I_gatase-like"/>
</dbReference>
<evidence type="ECO:0000313" key="3">
    <source>
        <dbReference type="Proteomes" id="UP001239680"/>
    </source>
</evidence>
<dbReference type="SUPFAM" id="SSF52317">
    <property type="entry name" value="Class I glutamine amidotransferase-like"/>
    <property type="match status" value="1"/>
</dbReference>
<dbReference type="InterPro" id="IPR044992">
    <property type="entry name" value="ChyE-like"/>
</dbReference>
<proteinExistence type="predicted"/>
<comment type="caution">
    <text evidence="2">The sequence shown here is derived from an EMBL/GenBank/DDBJ whole genome shotgun (WGS) entry which is preliminary data.</text>
</comment>
<dbReference type="GO" id="GO:0016787">
    <property type="term" value="F:hydrolase activity"/>
    <property type="evidence" value="ECO:0007669"/>
    <property type="project" value="UniProtKB-KW"/>
</dbReference>
<dbReference type="EMBL" id="JAVDBT010000002">
    <property type="protein sequence ID" value="MDQ2065268.1"/>
    <property type="molecule type" value="Genomic_DNA"/>
</dbReference>
<name>A0ABU0VU78_9RHOB</name>
<gene>
    <name evidence="2" type="ORF">Q9295_02685</name>
</gene>
<dbReference type="EC" id="3.4.-.-" evidence="2"/>
<reference evidence="2 3" key="1">
    <citation type="submission" date="2023-08" db="EMBL/GenBank/DDBJ databases">
        <title>Characterization of two Paracoccaceae strains isolated from Phycosphere and proposal of Xinfangfangia lacusdiani sp. nov.</title>
        <authorList>
            <person name="Deng Y."/>
            <person name="Zhang Y.Q."/>
        </authorList>
    </citation>
    <scope>NUCLEOTIDE SEQUENCE [LARGE SCALE GENOMIC DNA]</scope>
    <source>
        <strain evidence="2 3">CPCC 101601</strain>
    </source>
</reference>
<dbReference type="RefSeq" id="WP_306678960.1">
    <property type="nucleotide sequence ID" value="NZ_JAVDBT010000002.1"/>
</dbReference>
<dbReference type="PROSITE" id="PS51273">
    <property type="entry name" value="GATASE_TYPE_1"/>
    <property type="match status" value="1"/>
</dbReference>
<dbReference type="Gene3D" id="3.40.50.880">
    <property type="match status" value="1"/>
</dbReference>
<sequence>MHIAILMANTDESAFAQRHPKDGEKFRNLLAPLRPDWRFTTLSVKDGTFPSDLSDYDGFIITGSPASVHDDAPWVHRLMQLIRDIRTAKLPLYGACFGHQAIALALGGRVEKNPGGWVFGLTETQMEGAPIHLYAAHVEQVTNLPQGAEPLGGNADCAIGAYRIGGQVLTTQYHPEITESFATALVEEYYEKLPPEVAKRAKQSLTRPAETERMAQRIVDFFESA</sequence>
<dbReference type="Pfam" id="PF00117">
    <property type="entry name" value="GATase"/>
    <property type="match status" value="1"/>
</dbReference>
<organism evidence="2 3">
    <name type="scientific">Pseudogemmobacter lacusdianii</name>
    <dbReference type="NCBI Taxonomy" id="3069608"/>
    <lineage>
        <taxon>Bacteria</taxon>
        <taxon>Pseudomonadati</taxon>
        <taxon>Pseudomonadota</taxon>
        <taxon>Alphaproteobacteria</taxon>
        <taxon>Rhodobacterales</taxon>
        <taxon>Paracoccaceae</taxon>
        <taxon>Pseudogemmobacter</taxon>
    </lineage>
</organism>
<dbReference type="PANTHER" id="PTHR42695:SF5">
    <property type="entry name" value="GLUTAMINE AMIDOTRANSFERASE YLR126C-RELATED"/>
    <property type="match status" value="1"/>
</dbReference>
<dbReference type="InterPro" id="IPR017926">
    <property type="entry name" value="GATASE"/>
</dbReference>
<keyword evidence="2" id="KW-0378">Hydrolase</keyword>
<dbReference type="Proteomes" id="UP001239680">
    <property type="component" value="Unassembled WGS sequence"/>
</dbReference>
<dbReference type="PANTHER" id="PTHR42695">
    <property type="entry name" value="GLUTAMINE AMIDOTRANSFERASE YLR126C-RELATED"/>
    <property type="match status" value="1"/>
</dbReference>
<protein>
    <submittedName>
        <fullName evidence="2">Type 1 glutamine amidotransferase</fullName>
        <ecNumber evidence="2">3.4.-.-</ecNumber>
    </submittedName>
</protein>